<dbReference type="InterPro" id="IPR002685">
    <property type="entry name" value="Glyco_trans_15"/>
</dbReference>
<dbReference type="GO" id="GO:0006487">
    <property type="term" value="P:protein N-linked glycosylation"/>
    <property type="evidence" value="ECO:0007669"/>
    <property type="project" value="TreeGrafter"/>
</dbReference>
<accession>A0A819M8K4</accession>
<dbReference type="Pfam" id="PF01793">
    <property type="entry name" value="Glyco_transf_15"/>
    <property type="match status" value="1"/>
</dbReference>
<comment type="similarity">
    <text evidence="1">Belongs to the glycosyltransferase 15 family.</text>
</comment>
<protein>
    <submittedName>
        <fullName evidence="3">Uncharacterized protein</fullName>
    </submittedName>
</protein>
<dbReference type="PANTHER" id="PTHR31121">
    <property type="entry name" value="ALPHA-1,2 MANNOSYLTRANSFERASE KTR1"/>
    <property type="match status" value="1"/>
</dbReference>
<proteinExistence type="inferred from homology"/>
<dbReference type="EMBL" id="CAJOAX010006266">
    <property type="protein sequence ID" value="CAF3975351.1"/>
    <property type="molecule type" value="Genomic_DNA"/>
</dbReference>
<dbReference type="Proteomes" id="UP000663823">
    <property type="component" value="Unassembled WGS sequence"/>
</dbReference>
<dbReference type="GO" id="GO:0005794">
    <property type="term" value="C:Golgi apparatus"/>
    <property type="evidence" value="ECO:0007669"/>
    <property type="project" value="TreeGrafter"/>
</dbReference>
<reference evidence="3" key="1">
    <citation type="submission" date="2021-02" db="EMBL/GenBank/DDBJ databases">
        <authorList>
            <person name="Nowell W R."/>
        </authorList>
    </citation>
    <scope>NUCLEOTIDE SEQUENCE</scope>
</reference>
<dbReference type="InterPro" id="IPR029044">
    <property type="entry name" value="Nucleotide-diphossugar_trans"/>
</dbReference>
<keyword evidence="2" id="KW-0808">Transferase</keyword>
<dbReference type="GO" id="GO:0000032">
    <property type="term" value="P:cell wall mannoprotein biosynthetic process"/>
    <property type="evidence" value="ECO:0007669"/>
    <property type="project" value="TreeGrafter"/>
</dbReference>
<dbReference type="Gene3D" id="3.90.550.10">
    <property type="entry name" value="Spore Coat Polysaccharide Biosynthesis Protein SpsA, Chain A"/>
    <property type="match status" value="1"/>
</dbReference>
<organism evidence="3 4">
    <name type="scientific">Rotaria sordida</name>
    <dbReference type="NCBI Taxonomy" id="392033"/>
    <lineage>
        <taxon>Eukaryota</taxon>
        <taxon>Metazoa</taxon>
        <taxon>Spiralia</taxon>
        <taxon>Gnathifera</taxon>
        <taxon>Rotifera</taxon>
        <taxon>Eurotatoria</taxon>
        <taxon>Bdelloidea</taxon>
        <taxon>Philodinida</taxon>
        <taxon>Philodinidae</taxon>
        <taxon>Rotaria</taxon>
    </lineage>
</organism>
<comment type="caution">
    <text evidence="3">The sequence shown here is derived from an EMBL/GenBank/DDBJ whole genome shotgun (WGS) entry which is preliminary data.</text>
</comment>
<name>A0A819M8K4_9BILA</name>
<dbReference type="AlphaFoldDB" id="A0A819M8K4"/>
<evidence type="ECO:0000313" key="3">
    <source>
        <dbReference type="EMBL" id="CAF3975351.1"/>
    </source>
</evidence>
<dbReference type="PANTHER" id="PTHR31121:SF6">
    <property type="entry name" value="ALPHA-1,2 MANNOSYLTRANSFERASE KTR1"/>
    <property type="match status" value="1"/>
</dbReference>
<evidence type="ECO:0000256" key="1">
    <source>
        <dbReference type="ARBA" id="ARBA00007677"/>
    </source>
</evidence>
<sequence length="422" mass="49738">MHTKDIAQAEGVTKIHVITMLDRRIVEAFQQRCYSLISYNYLTAIWIKLNDNDKPSDVLAIALEENNSLLDRQDEWQYQNSITGQWYHWRTVYKRQNNPTEWRVNWLNVAPKSYLGVIVYLAPYGEFKSLQTSLAQLSHLLSNNPRPIAIFHEGDLSDNNIQQSLAQTLGNHTPLTFERIKFSNSPIQPGRAHRRWSPKYFHMCRFFTLMLPSHPLLTLFTFYWRLDTHSYILGQKPIKDPFDIMKKRNIQYAFTMANIDDELHTHGLWSFFHEFLKEYCLKPSINFRETQTSWFNSYSFAIIYTNFAIANVSLFRDHSLIQAWLHKVDHNGGIYRYRWGDAPIHTLILTQLISRNQLVRLRYFGYMHRNEYVCANGIKGHLCKAQTKPLFTDPKTTYHYQPDGCNPSSGNPLCHYYPEIIL</sequence>
<evidence type="ECO:0000256" key="2">
    <source>
        <dbReference type="ARBA" id="ARBA00022679"/>
    </source>
</evidence>
<gene>
    <name evidence="3" type="ORF">OTI717_LOCUS27660</name>
</gene>
<evidence type="ECO:0000313" key="4">
    <source>
        <dbReference type="Proteomes" id="UP000663823"/>
    </source>
</evidence>
<dbReference type="SUPFAM" id="SSF53448">
    <property type="entry name" value="Nucleotide-diphospho-sugar transferases"/>
    <property type="match status" value="1"/>
</dbReference>
<dbReference type="GO" id="GO:0000026">
    <property type="term" value="F:alpha-1,2-mannosyltransferase activity"/>
    <property type="evidence" value="ECO:0007669"/>
    <property type="project" value="TreeGrafter"/>
</dbReference>
<dbReference type="GO" id="GO:0016020">
    <property type="term" value="C:membrane"/>
    <property type="evidence" value="ECO:0007669"/>
    <property type="project" value="InterPro"/>
</dbReference>